<accession>A0ABX6MI10</accession>
<dbReference type="Proteomes" id="UP000503117">
    <property type="component" value="Chromosome"/>
</dbReference>
<evidence type="ECO:0000313" key="2">
    <source>
        <dbReference type="Proteomes" id="UP000503117"/>
    </source>
</evidence>
<evidence type="ECO:0000313" key="1">
    <source>
        <dbReference type="EMBL" id="QJD93955.1"/>
    </source>
</evidence>
<protein>
    <submittedName>
        <fullName evidence="1">HTH domain-containing protein</fullName>
    </submittedName>
</protein>
<dbReference type="SUPFAM" id="SSF46785">
    <property type="entry name" value="Winged helix' DNA-binding domain"/>
    <property type="match status" value="1"/>
</dbReference>
<organism evidence="1 2">
    <name type="scientific">Duganella dendranthematis</name>
    <dbReference type="NCBI Taxonomy" id="2728021"/>
    <lineage>
        <taxon>Bacteria</taxon>
        <taxon>Pseudomonadati</taxon>
        <taxon>Pseudomonadota</taxon>
        <taxon>Betaproteobacteria</taxon>
        <taxon>Burkholderiales</taxon>
        <taxon>Oxalobacteraceae</taxon>
        <taxon>Telluria group</taxon>
        <taxon>Duganella</taxon>
    </lineage>
</organism>
<proteinExistence type="predicted"/>
<dbReference type="Gene3D" id="1.10.10.10">
    <property type="entry name" value="Winged helix-like DNA-binding domain superfamily/Winged helix DNA-binding domain"/>
    <property type="match status" value="1"/>
</dbReference>
<sequence length="114" mass="12418">MDDVIRTVASGCPMPYATLTFISQELLLQVLTEKRLQILHQLCGTSPMPVKELASRLDRDVKAVHDDVDALLNAGVVDRKRGGAISLPYDEIIYPAPDSGGRCRSRYSESGASS</sequence>
<name>A0ABX6MI10_9BURK</name>
<dbReference type="CDD" id="cd00090">
    <property type="entry name" value="HTH_ARSR"/>
    <property type="match status" value="1"/>
</dbReference>
<dbReference type="InterPro" id="IPR036390">
    <property type="entry name" value="WH_DNA-bd_sf"/>
</dbReference>
<reference evidence="1 2" key="1">
    <citation type="submission" date="2020-04" db="EMBL/GenBank/DDBJ databases">
        <title>Genome sequencing of novel species.</title>
        <authorList>
            <person name="Heo J."/>
            <person name="Kim S.-J."/>
            <person name="Kim J.-S."/>
            <person name="Hong S.-B."/>
            <person name="Kwon S.-W."/>
        </authorList>
    </citation>
    <scope>NUCLEOTIDE SEQUENCE [LARGE SCALE GENOMIC DNA]</scope>
    <source>
        <strain evidence="1 2">AF9R3</strain>
    </source>
</reference>
<dbReference type="InterPro" id="IPR036388">
    <property type="entry name" value="WH-like_DNA-bd_sf"/>
</dbReference>
<dbReference type="InterPro" id="IPR011991">
    <property type="entry name" value="ArsR-like_HTH"/>
</dbReference>
<gene>
    <name evidence="1" type="ORF">HH213_03000</name>
</gene>
<keyword evidence="2" id="KW-1185">Reference proteome</keyword>
<dbReference type="EMBL" id="CP051684">
    <property type="protein sequence ID" value="QJD93955.1"/>
    <property type="molecule type" value="Genomic_DNA"/>
</dbReference>
<dbReference type="Pfam" id="PF25212">
    <property type="entry name" value="HVO_A0114"/>
    <property type="match status" value="1"/>
</dbReference>